<feature type="domain" description="L-erythro-3,5-diaminohexanoate dehydrogenase N-terminal" evidence="1">
    <location>
        <begin position="9"/>
        <end position="155"/>
    </location>
</feature>
<evidence type="ECO:0000259" key="1">
    <source>
        <dbReference type="Pfam" id="PF26370"/>
    </source>
</evidence>
<protein>
    <submittedName>
        <fullName evidence="2">Zn-dependent oxidoreductase, NADPH:quinone reductase</fullName>
    </submittedName>
</protein>
<evidence type="ECO:0000313" key="3">
    <source>
        <dbReference type="Proteomes" id="UP000054092"/>
    </source>
</evidence>
<comment type="caution">
    <text evidence="2">The sequence shown here is derived from an EMBL/GenBank/DDBJ whole genome shotgun (WGS) entry which is preliminary data.</text>
</comment>
<dbReference type="SUPFAM" id="SSF51735">
    <property type="entry name" value="NAD(P)-binding Rossmann-fold domains"/>
    <property type="match status" value="1"/>
</dbReference>
<dbReference type="InterPro" id="IPR058932">
    <property type="entry name" value="KDD_N"/>
</dbReference>
<dbReference type="EMBL" id="LGGP01000083">
    <property type="protein sequence ID" value="KUK81089.1"/>
    <property type="molecule type" value="Genomic_DNA"/>
</dbReference>
<dbReference type="PATRIC" id="fig|1184387.3.peg.978"/>
<gene>
    <name evidence="2" type="ORF">XD94_0621</name>
</gene>
<dbReference type="Proteomes" id="UP000054092">
    <property type="component" value="Unassembled WGS sequence"/>
</dbReference>
<organism evidence="2 3">
    <name type="scientific">Mesotoga prima</name>
    <dbReference type="NCBI Taxonomy" id="1184387"/>
    <lineage>
        <taxon>Bacteria</taxon>
        <taxon>Thermotogati</taxon>
        <taxon>Thermotogota</taxon>
        <taxon>Thermotogae</taxon>
        <taxon>Kosmotogales</taxon>
        <taxon>Kosmotogaceae</taxon>
        <taxon>Mesotoga</taxon>
    </lineage>
</organism>
<proteinExistence type="predicted"/>
<evidence type="ECO:0000313" key="2">
    <source>
        <dbReference type="EMBL" id="KUK81089.1"/>
    </source>
</evidence>
<dbReference type="AlphaFoldDB" id="A0A101HQP1"/>
<sequence>MKGCPFGSHRVIEPLGFLPQAARKIDNSEDLYDNEISVDVETLNVDSASFTQMREACKDDELGIAAMIIDIVNNRGKLQNPVTGSGGMLIGRVSRIGEALKDRKLEVGDRIASLVSLSLTPLKIERILKVHLEKDQVDVEGKAILFESGIYAKLPSDIPAKMALAVLDVAGAPAQVDKLVQRGMSVAILGGGGKSGVLCCYQATKKCGDSGKVIVVEYSEENAKRIREHNLAHEVVIADATKPLEVYNKIHELTAGKLCDVVVNNVNVPNTEMSSILVTKNEGIVYFFSMATSFTRAALGAEGVGKDITMIIGNGYTKGHDELALDILRESDSIRRLFQKLYI</sequence>
<dbReference type="Gene3D" id="3.90.180.10">
    <property type="entry name" value="Medium-chain alcohol dehydrogenases, catalytic domain"/>
    <property type="match status" value="1"/>
</dbReference>
<reference evidence="3" key="1">
    <citation type="journal article" date="2015" name="MBio">
        <title>Genome-Resolved Metagenomic Analysis Reveals Roles for Candidate Phyla and Other Microbial Community Members in Biogeochemical Transformations in Oil Reservoirs.</title>
        <authorList>
            <person name="Hu P."/>
            <person name="Tom L."/>
            <person name="Singh A."/>
            <person name="Thomas B.C."/>
            <person name="Baker B.J."/>
            <person name="Piceno Y.M."/>
            <person name="Andersen G.L."/>
            <person name="Banfield J.F."/>
        </authorList>
    </citation>
    <scope>NUCLEOTIDE SEQUENCE [LARGE SCALE GENOMIC DNA]</scope>
</reference>
<name>A0A101HQP1_9BACT</name>
<dbReference type="Pfam" id="PF26370">
    <property type="entry name" value="KDD_N"/>
    <property type="match status" value="1"/>
</dbReference>
<accession>A0A101HQP1</accession>
<dbReference type="InterPro" id="IPR036291">
    <property type="entry name" value="NAD(P)-bd_dom_sf"/>
</dbReference>
<dbReference type="Gene3D" id="3.40.50.720">
    <property type="entry name" value="NAD(P)-binding Rossmann-like Domain"/>
    <property type="match status" value="1"/>
</dbReference>